<sequence length="209" mass="22427">MLGSTKPCTIRAQLKPQPLFSPTPAQRAVPSTLAALLVLVSPPCQAAEPVGLHLETSGSEGRLLPCAPKTSCVSSANFLSPSQYLAPWSFDPKTPAAAKRQLLDELVGARGGRVVAEDEGRSYVALMVPYKLGAGKTDVDLLEFKFTDVAVAFRSEAGVNIPPPPFCYTPGCISGPPNRARMEVLRDALGWSSQETDEDKKWVQILLHN</sequence>
<dbReference type="PANTHER" id="PTHR34801:SF5">
    <property type="entry name" value="BRCT DOMAIN-CONTAINING PROTEIN"/>
    <property type="match status" value="1"/>
</dbReference>
<dbReference type="PANTHER" id="PTHR34801">
    <property type="entry name" value="EXPRESSED PROTEIN"/>
    <property type="match status" value="1"/>
</dbReference>
<reference evidence="1" key="1">
    <citation type="journal article" date="2020" name="bioRxiv">
        <title>Comparative genomics of Chlamydomonas.</title>
        <authorList>
            <person name="Craig R.J."/>
            <person name="Hasan A.R."/>
            <person name="Ness R.W."/>
            <person name="Keightley P.D."/>
        </authorList>
    </citation>
    <scope>NUCLEOTIDE SEQUENCE</scope>
    <source>
        <strain evidence="1">CCAP 11/173</strain>
    </source>
</reference>
<name>A0A835WU40_9CHLO</name>
<accession>A0A835WU40</accession>
<gene>
    <name evidence="1" type="ORF">HYH02_001304</name>
</gene>
<dbReference type="Proteomes" id="UP000613740">
    <property type="component" value="Unassembled WGS sequence"/>
</dbReference>
<evidence type="ECO:0000313" key="2">
    <source>
        <dbReference type="Proteomes" id="UP000613740"/>
    </source>
</evidence>
<dbReference type="AlphaFoldDB" id="A0A835WU40"/>
<comment type="caution">
    <text evidence="1">The sequence shown here is derived from an EMBL/GenBank/DDBJ whole genome shotgun (WGS) entry which is preliminary data.</text>
</comment>
<organism evidence="1 2">
    <name type="scientific">Chlamydomonas schloesseri</name>
    <dbReference type="NCBI Taxonomy" id="2026947"/>
    <lineage>
        <taxon>Eukaryota</taxon>
        <taxon>Viridiplantae</taxon>
        <taxon>Chlorophyta</taxon>
        <taxon>core chlorophytes</taxon>
        <taxon>Chlorophyceae</taxon>
        <taxon>CS clade</taxon>
        <taxon>Chlamydomonadales</taxon>
        <taxon>Chlamydomonadaceae</taxon>
        <taxon>Chlamydomonas</taxon>
    </lineage>
</organism>
<dbReference type="EMBL" id="JAEHOD010000002">
    <property type="protein sequence ID" value="KAG2454273.1"/>
    <property type="molecule type" value="Genomic_DNA"/>
</dbReference>
<evidence type="ECO:0000313" key="1">
    <source>
        <dbReference type="EMBL" id="KAG2454273.1"/>
    </source>
</evidence>
<proteinExistence type="predicted"/>
<dbReference type="OrthoDB" id="200029at2759"/>
<protein>
    <submittedName>
        <fullName evidence="1">Uncharacterized protein</fullName>
    </submittedName>
</protein>
<keyword evidence="2" id="KW-1185">Reference proteome</keyword>